<dbReference type="InterPro" id="IPR036397">
    <property type="entry name" value="RNaseH_sf"/>
</dbReference>
<organism evidence="3">
    <name type="scientific">Tanacetum cinerariifolium</name>
    <name type="common">Dalmatian daisy</name>
    <name type="synonym">Chrysanthemum cinerariifolium</name>
    <dbReference type="NCBI Taxonomy" id="118510"/>
    <lineage>
        <taxon>Eukaryota</taxon>
        <taxon>Viridiplantae</taxon>
        <taxon>Streptophyta</taxon>
        <taxon>Embryophyta</taxon>
        <taxon>Tracheophyta</taxon>
        <taxon>Spermatophyta</taxon>
        <taxon>Magnoliopsida</taxon>
        <taxon>eudicotyledons</taxon>
        <taxon>Gunneridae</taxon>
        <taxon>Pentapetalae</taxon>
        <taxon>asterids</taxon>
        <taxon>campanulids</taxon>
        <taxon>Asterales</taxon>
        <taxon>Asteraceae</taxon>
        <taxon>Asteroideae</taxon>
        <taxon>Anthemideae</taxon>
        <taxon>Anthemidinae</taxon>
        <taxon>Tanacetum</taxon>
    </lineage>
</organism>
<protein>
    <submittedName>
        <fullName evidence="3">Retrotransposon protein, putative, Ty1-copia subclass</fullName>
    </submittedName>
</protein>
<dbReference type="GO" id="GO:0003676">
    <property type="term" value="F:nucleic acid binding"/>
    <property type="evidence" value="ECO:0007669"/>
    <property type="project" value="InterPro"/>
</dbReference>
<dbReference type="PROSITE" id="PS50994">
    <property type="entry name" value="INTEGRASE"/>
    <property type="match status" value="1"/>
</dbReference>
<dbReference type="SUPFAM" id="SSF53098">
    <property type="entry name" value="Ribonuclease H-like"/>
    <property type="match status" value="1"/>
</dbReference>
<gene>
    <name evidence="3" type="ORF">Tci_065695</name>
</gene>
<proteinExistence type="predicted"/>
<dbReference type="AlphaFoldDB" id="A0A6L2P764"/>
<dbReference type="InterPro" id="IPR057670">
    <property type="entry name" value="SH3_retrovirus"/>
</dbReference>
<dbReference type="PANTHER" id="PTHR42648:SF27">
    <property type="entry name" value="RNA-DIRECTED DNA POLYMERASE"/>
    <property type="match status" value="1"/>
</dbReference>
<name>A0A6L2P764_TANCI</name>
<dbReference type="InterPro" id="IPR039537">
    <property type="entry name" value="Retrotran_Ty1/copia-like"/>
</dbReference>
<evidence type="ECO:0000313" key="3">
    <source>
        <dbReference type="EMBL" id="GEU93717.1"/>
    </source>
</evidence>
<accession>A0A6L2P764</accession>
<dbReference type="PANTHER" id="PTHR42648">
    <property type="entry name" value="TRANSPOSASE, PUTATIVE-RELATED"/>
    <property type="match status" value="1"/>
</dbReference>
<evidence type="ECO:0000259" key="2">
    <source>
        <dbReference type="PROSITE" id="PS50994"/>
    </source>
</evidence>
<feature type="region of interest" description="Disordered" evidence="1">
    <location>
        <begin position="219"/>
        <end position="261"/>
    </location>
</feature>
<dbReference type="InterPro" id="IPR001584">
    <property type="entry name" value="Integrase_cat-core"/>
</dbReference>
<dbReference type="GO" id="GO:0015074">
    <property type="term" value="P:DNA integration"/>
    <property type="evidence" value="ECO:0007669"/>
    <property type="project" value="InterPro"/>
</dbReference>
<evidence type="ECO:0000256" key="1">
    <source>
        <dbReference type="SAM" id="MobiDB-lite"/>
    </source>
</evidence>
<dbReference type="Pfam" id="PF25597">
    <property type="entry name" value="SH3_retrovirus"/>
    <property type="match status" value="1"/>
</dbReference>
<dbReference type="InterPro" id="IPR012337">
    <property type="entry name" value="RNaseH-like_sf"/>
</dbReference>
<dbReference type="Pfam" id="PF00665">
    <property type="entry name" value="rve"/>
    <property type="match status" value="1"/>
</dbReference>
<comment type="caution">
    <text evidence="3">The sequence shown here is derived from an EMBL/GenBank/DDBJ whole genome shotgun (WGS) entry which is preliminary data.</text>
</comment>
<dbReference type="EMBL" id="BKCJ010010914">
    <property type="protein sequence ID" value="GEU93717.1"/>
    <property type="molecule type" value="Genomic_DNA"/>
</dbReference>
<dbReference type="Gene3D" id="3.30.420.10">
    <property type="entry name" value="Ribonuclease H-like superfamily/Ribonuclease H"/>
    <property type="match status" value="1"/>
</dbReference>
<sequence>MMVVLDISVCGGGCVDGWERGVKEKNLNRNKMNTTSCIGLSMESNDTVNEDTSVVLVLASAVKELVTRTVVDMIVEKKKRSSLEDTTVLGSFSPLSTKPNGKKLNFHTLFTPGGNGIDVVVPVEFIRAISERFANTAYDAMLENGSWFIRNNSLILKKWHPDENLLKKDVSTIPVWVKLQGVRVTAFNDDGLSAIATLLMLDSYTSDMCGGETKNLKKLSQTSRGVSVGPKVGFKPHKEYRPVPKKPNVSSSGNKKGVKPTIEVSNSNSFEVLVSVDNDVELGSNGGTSNLVNNVANSTGSSFMNVDNSSTGNPLKKLEFSGDYDSEDEAASVDYDMACSLASERLCFGTQSLLEREGICMVMVTMMKTHTMMICTKVRTFLKRFKLYAIIGISELEEEGQSVSSHVLKMKGYIDKLDRLGQPVGQNLTVSLILVSLNKDFDSFVQNYNMHGMGKTVNELHAMLKLQEEMLPKKDANPALHAIRAGRGLRGSKKLKPSALSLYVGDGHRAIVESIGTYHLELPSGLVIVLNNCHCAPSITRVSKINLVYFMAVPRDGIFEIDMSCSNTNDSSIWQENPIHIKWKRAKDLLRLIHTDVCGPFKIVSRQGAGYFVTFTDDFSRYGYVYLLKHKHEVFETFKVFQKEVDNQLGKTIKSLRSDRGDEYMSQEFLDHLKELGIISHRTPPYTPQNNRVSERRNRTLLDMVRFMMSQTTLPKSFWDYALETVARILNMVPTKKVDKTPYEIWHVQASKLSYLKVWGCEVFYKRDTLTKPDKLDPRSFKCIFVGYPKETIGYYFYSPSENKVFVAQNVEFFESKLLDLKASGSVEDLEIIQQEDTNPFVDTA</sequence>
<reference evidence="3" key="1">
    <citation type="journal article" date="2019" name="Sci. Rep.">
        <title>Draft genome of Tanacetum cinerariifolium, the natural source of mosquito coil.</title>
        <authorList>
            <person name="Yamashiro T."/>
            <person name="Shiraishi A."/>
            <person name="Satake H."/>
            <person name="Nakayama K."/>
        </authorList>
    </citation>
    <scope>NUCLEOTIDE SEQUENCE</scope>
</reference>
<feature type="domain" description="Integrase catalytic" evidence="2">
    <location>
        <begin position="574"/>
        <end position="750"/>
    </location>
</feature>